<feature type="region of interest" description="Disordered" evidence="1">
    <location>
        <begin position="48"/>
        <end position="69"/>
    </location>
</feature>
<comment type="caution">
    <text evidence="2">The sequence shown here is derived from an EMBL/GenBank/DDBJ whole genome shotgun (WGS) entry which is preliminary data.</text>
</comment>
<sequence>MSNSKFFHKTIDVYTLVCINNIIYLSSSKEHQRSSWIQESVSKIGALTTDIDKHGTTHGGQPGTSRTLP</sequence>
<dbReference type="OrthoDB" id="10551007at2759"/>
<name>A0A8X7BQ67_9ARAC</name>
<protein>
    <submittedName>
        <fullName evidence="2">Uncharacterized protein</fullName>
    </submittedName>
</protein>
<dbReference type="EMBL" id="BMAV01000902">
    <property type="protein sequence ID" value="GFY38522.1"/>
    <property type="molecule type" value="Genomic_DNA"/>
</dbReference>
<reference evidence="2" key="1">
    <citation type="submission" date="2020-08" db="EMBL/GenBank/DDBJ databases">
        <title>Multicomponent nature underlies the extraordinary mechanical properties of spider dragline silk.</title>
        <authorList>
            <person name="Kono N."/>
            <person name="Nakamura H."/>
            <person name="Mori M."/>
            <person name="Yoshida Y."/>
            <person name="Ohtoshi R."/>
            <person name="Malay A.D."/>
            <person name="Moran D.A.P."/>
            <person name="Tomita M."/>
            <person name="Numata K."/>
            <person name="Arakawa K."/>
        </authorList>
    </citation>
    <scope>NUCLEOTIDE SEQUENCE</scope>
</reference>
<accession>A0A8X7BQ67</accession>
<gene>
    <name evidence="2" type="ORF">TNIN_463121</name>
</gene>
<organism evidence="2 3">
    <name type="scientific">Trichonephila inaurata madagascariensis</name>
    <dbReference type="NCBI Taxonomy" id="2747483"/>
    <lineage>
        <taxon>Eukaryota</taxon>
        <taxon>Metazoa</taxon>
        <taxon>Ecdysozoa</taxon>
        <taxon>Arthropoda</taxon>
        <taxon>Chelicerata</taxon>
        <taxon>Arachnida</taxon>
        <taxon>Araneae</taxon>
        <taxon>Araneomorphae</taxon>
        <taxon>Entelegynae</taxon>
        <taxon>Araneoidea</taxon>
        <taxon>Nephilidae</taxon>
        <taxon>Trichonephila</taxon>
        <taxon>Trichonephila inaurata</taxon>
    </lineage>
</organism>
<dbReference type="Proteomes" id="UP000886998">
    <property type="component" value="Unassembled WGS sequence"/>
</dbReference>
<dbReference type="AlphaFoldDB" id="A0A8X7BQ67"/>
<proteinExistence type="predicted"/>
<evidence type="ECO:0000313" key="3">
    <source>
        <dbReference type="Proteomes" id="UP000886998"/>
    </source>
</evidence>
<evidence type="ECO:0000256" key="1">
    <source>
        <dbReference type="SAM" id="MobiDB-lite"/>
    </source>
</evidence>
<keyword evidence="3" id="KW-1185">Reference proteome</keyword>
<evidence type="ECO:0000313" key="2">
    <source>
        <dbReference type="EMBL" id="GFY38522.1"/>
    </source>
</evidence>